<sequence length="559" mass="62405">PAGLEKDPGVLDGATELLGLGGLLYKAPSPPEVDHGPEGTLAWDASDQTLEPGPGGRTPEVVPPDPGAGANPSSPEGLLEPLAPDSPITLQSPHIEEEETTSIATGRRGSPGQEEELPQGQPQSPNGPPSPSVGETLGDGINSSQTKPGSPSPPAHPSLPGDGLTGKASEKPPERKRSERVRRVEPPKPEVVDSTESSEYPVPPPHAPSQDQVFQFCCRDCCEDFKRLRGVVSQCEHCRQEKLLHEKLRFSGVEKSFCSEGCVLLYKQDFTKKLGLCCITCTYCSQTCQRGVTEQLDGSTWDFCSEDCKSKYLLWYCKAARCHACKRQGKLLETIHWRGQIRHFCNQQCLLRFYSQQNQPNLDTQSGPESLLNSESWAGGTHLWECKQLGVYSPFVLLNTLMFFNTKFFGLQTAEEHMQLSFTNVVRQSRKCTTPRGTTKVVSIRYYAPVRQRKGRDTGPGKRKRDDEAPILEQRENRMNPLRCPVKFYEFYLSKCPESLRTRNDVFYLQPERSCIAESPLWYSVIPMDRSMLESMLNRILAVREIYEELGRPGEEDLD</sequence>
<keyword evidence="3" id="KW-0479">Metal-binding</keyword>
<dbReference type="InterPro" id="IPR011017">
    <property type="entry name" value="TRASH_dom"/>
</dbReference>
<dbReference type="RefSeq" id="XP_010829955.1">
    <property type="nucleotide sequence ID" value="XM_010831653.1"/>
</dbReference>
<keyword evidence="5" id="KW-0863">Zinc-finger</keyword>
<feature type="region of interest" description="Disordered" evidence="8">
    <location>
        <begin position="22"/>
        <end position="207"/>
    </location>
</feature>
<keyword evidence="2" id="KW-0597">Phosphoprotein</keyword>
<dbReference type="InterPro" id="IPR051284">
    <property type="entry name" value="ZnF_MYMT-QRICH1"/>
</dbReference>
<feature type="domain" description="TRASH" evidence="9">
    <location>
        <begin position="235"/>
        <end position="270"/>
    </location>
</feature>
<dbReference type="PANTHER" id="PTHR45736:SF3">
    <property type="entry name" value="ZINC FINGER MYM-TYPE PROTEIN 3"/>
    <property type="match status" value="1"/>
</dbReference>
<keyword evidence="4" id="KW-0677">Repeat</keyword>
<accession>A0A6P3GU43</accession>
<keyword evidence="10" id="KW-1185">Reference proteome</keyword>
<evidence type="ECO:0000259" key="9">
    <source>
        <dbReference type="SMART" id="SM00746"/>
    </source>
</evidence>
<evidence type="ECO:0000256" key="6">
    <source>
        <dbReference type="ARBA" id="ARBA00022833"/>
    </source>
</evidence>
<dbReference type="SMART" id="SM00746">
    <property type="entry name" value="TRASH"/>
    <property type="match status" value="4"/>
</dbReference>
<feature type="compositionally biased region" description="Basic and acidic residues" evidence="8">
    <location>
        <begin position="455"/>
        <end position="472"/>
    </location>
</feature>
<dbReference type="Proteomes" id="UP000515208">
    <property type="component" value="Unplaced"/>
</dbReference>
<dbReference type="InterPro" id="IPR010507">
    <property type="entry name" value="Znf_MYM"/>
</dbReference>
<protein>
    <submittedName>
        <fullName evidence="11">Zinc finger MYM-type protein 3-like</fullName>
    </submittedName>
</protein>
<evidence type="ECO:0000256" key="5">
    <source>
        <dbReference type="ARBA" id="ARBA00022771"/>
    </source>
</evidence>
<evidence type="ECO:0000256" key="4">
    <source>
        <dbReference type="ARBA" id="ARBA00022737"/>
    </source>
</evidence>
<evidence type="ECO:0000256" key="3">
    <source>
        <dbReference type="ARBA" id="ARBA00022723"/>
    </source>
</evidence>
<dbReference type="GO" id="GO:0008270">
    <property type="term" value="F:zinc ion binding"/>
    <property type="evidence" value="ECO:0007669"/>
    <property type="project" value="UniProtKB-KW"/>
</dbReference>
<dbReference type="Pfam" id="PF06467">
    <property type="entry name" value="zf-FCS"/>
    <property type="match status" value="3"/>
</dbReference>
<feature type="region of interest" description="Disordered" evidence="8">
    <location>
        <begin position="452"/>
        <end position="472"/>
    </location>
</feature>
<feature type="compositionally biased region" description="Basic and acidic residues" evidence="8">
    <location>
        <begin position="168"/>
        <end position="191"/>
    </location>
</feature>
<dbReference type="Pfam" id="PF12012">
    <property type="entry name" value="DUF3504"/>
    <property type="match status" value="1"/>
</dbReference>
<feature type="domain" description="TRASH" evidence="9">
    <location>
        <begin position="193"/>
        <end position="229"/>
    </location>
</feature>
<evidence type="ECO:0000256" key="1">
    <source>
        <dbReference type="ARBA" id="ARBA00022499"/>
    </source>
</evidence>
<dbReference type="GeneID" id="104982299"/>
<evidence type="ECO:0000313" key="11">
    <source>
        <dbReference type="RefSeq" id="XP_010829955.1"/>
    </source>
</evidence>
<dbReference type="KEGG" id="bbis:104982299"/>
<keyword evidence="1" id="KW-1017">Isopeptide bond</keyword>
<feature type="domain" description="TRASH" evidence="9">
    <location>
        <begin position="281"/>
        <end position="316"/>
    </location>
</feature>
<feature type="domain" description="TRASH" evidence="9">
    <location>
        <begin position="322"/>
        <end position="357"/>
    </location>
</feature>
<keyword evidence="6" id="KW-0862">Zinc</keyword>
<dbReference type="InterPro" id="IPR021893">
    <property type="entry name" value="ZMYM2-like_C"/>
</dbReference>
<evidence type="ECO:0000256" key="2">
    <source>
        <dbReference type="ARBA" id="ARBA00022553"/>
    </source>
</evidence>
<proteinExistence type="predicted"/>
<gene>
    <name evidence="11" type="primary">LOC104982299</name>
</gene>
<dbReference type="OrthoDB" id="10025028at2759"/>
<evidence type="ECO:0000256" key="8">
    <source>
        <dbReference type="SAM" id="MobiDB-lite"/>
    </source>
</evidence>
<dbReference type="PANTHER" id="PTHR45736">
    <property type="entry name" value="ZINC FINGER MYM-TYPE PROTEIN"/>
    <property type="match status" value="1"/>
</dbReference>
<feature type="non-terminal residue" evidence="11">
    <location>
        <position position="1"/>
    </location>
</feature>
<reference evidence="11" key="1">
    <citation type="submission" date="2025-08" db="UniProtKB">
        <authorList>
            <consortium name="RefSeq"/>
        </authorList>
    </citation>
    <scope>IDENTIFICATION</scope>
    <source>
        <tissue evidence="11">Blood</tissue>
    </source>
</reference>
<evidence type="ECO:0000256" key="7">
    <source>
        <dbReference type="ARBA" id="ARBA00022843"/>
    </source>
</evidence>
<keyword evidence="7" id="KW-0832">Ubl conjugation</keyword>
<dbReference type="AlphaFoldDB" id="A0A6P3GU43"/>
<name>A0A6P3GU43_BISBB</name>
<evidence type="ECO:0000313" key="10">
    <source>
        <dbReference type="Proteomes" id="UP000515208"/>
    </source>
</evidence>
<organism evidence="10 11">
    <name type="scientific">Bison bison bison</name>
    <name type="common">North American plains bison</name>
    <dbReference type="NCBI Taxonomy" id="43346"/>
    <lineage>
        <taxon>Eukaryota</taxon>
        <taxon>Metazoa</taxon>
        <taxon>Chordata</taxon>
        <taxon>Craniata</taxon>
        <taxon>Vertebrata</taxon>
        <taxon>Euteleostomi</taxon>
        <taxon>Mammalia</taxon>
        <taxon>Eutheria</taxon>
        <taxon>Laurasiatheria</taxon>
        <taxon>Artiodactyla</taxon>
        <taxon>Ruminantia</taxon>
        <taxon>Pecora</taxon>
        <taxon>Bovidae</taxon>
        <taxon>Bovinae</taxon>
        <taxon>Bison</taxon>
    </lineage>
</organism>